<feature type="compositionally biased region" description="Basic and acidic residues" evidence="1">
    <location>
        <begin position="124"/>
        <end position="143"/>
    </location>
</feature>
<proteinExistence type="predicted"/>
<accession>A0AAD1SZP9</accession>
<gene>
    <name evidence="2" type="ORF">PECUL_23A007754</name>
</gene>
<dbReference type="Proteomes" id="UP001295444">
    <property type="component" value="Chromosome 09"/>
</dbReference>
<name>A0AAD1SZP9_PELCU</name>
<feature type="compositionally biased region" description="Basic and acidic residues" evidence="1">
    <location>
        <begin position="153"/>
        <end position="165"/>
    </location>
</feature>
<reference evidence="2" key="1">
    <citation type="submission" date="2022-03" db="EMBL/GenBank/DDBJ databases">
        <authorList>
            <person name="Alioto T."/>
            <person name="Alioto T."/>
            <person name="Gomez Garrido J."/>
        </authorList>
    </citation>
    <scope>NUCLEOTIDE SEQUENCE</scope>
</reference>
<organism evidence="2 3">
    <name type="scientific">Pelobates cultripes</name>
    <name type="common">Western spadefoot toad</name>
    <dbReference type="NCBI Taxonomy" id="61616"/>
    <lineage>
        <taxon>Eukaryota</taxon>
        <taxon>Metazoa</taxon>
        <taxon>Chordata</taxon>
        <taxon>Craniata</taxon>
        <taxon>Vertebrata</taxon>
        <taxon>Euteleostomi</taxon>
        <taxon>Amphibia</taxon>
        <taxon>Batrachia</taxon>
        <taxon>Anura</taxon>
        <taxon>Pelobatoidea</taxon>
        <taxon>Pelobatidae</taxon>
        <taxon>Pelobates</taxon>
    </lineage>
</organism>
<dbReference type="AlphaFoldDB" id="A0AAD1SZP9"/>
<protein>
    <submittedName>
        <fullName evidence="2">Uncharacterized protein</fullName>
    </submittedName>
</protein>
<dbReference type="EMBL" id="OW240920">
    <property type="protein sequence ID" value="CAH2315616.1"/>
    <property type="molecule type" value="Genomic_DNA"/>
</dbReference>
<evidence type="ECO:0000313" key="3">
    <source>
        <dbReference type="Proteomes" id="UP001295444"/>
    </source>
</evidence>
<feature type="compositionally biased region" description="Polar residues" evidence="1">
    <location>
        <begin position="111"/>
        <end position="123"/>
    </location>
</feature>
<sequence>MEAYYTREKGRRPIPLPSGSYTFAGPITAQLNSPPRTPPLPVREIPAPTSRAVGSGGLSDQRQEEEDSSCKMAVQSTPDKRRQLPDLQLRLDQLFEKLVGLVREQSAPTCLTTAKQPSAQKAASTREKEPKSPHYKLDLKMAADEATFSTPAQEDKHPHEIPPGI</sequence>
<keyword evidence="3" id="KW-1185">Reference proteome</keyword>
<feature type="region of interest" description="Disordered" evidence="1">
    <location>
        <begin position="25"/>
        <end position="84"/>
    </location>
</feature>
<evidence type="ECO:0000313" key="2">
    <source>
        <dbReference type="EMBL" id="CAH2315616.1"/>
    </source>
</evidence>
<feature type="region of interest" description="Disordered" evidence="1">
    <location>
        <begin position="111"/>
        <end position="165"/>
    </location>
</feature>
<evidence type="ECO:0000256" key="1">
    <source>
        <dbReference type="SAM" id="MobiDB-lite"/>
    </source>
</evidence>